<reference evidence="1 2" key="1">
    <citation type="submission" date="2018-06" db="EMBL/GenBank/DDBJ databases">
        <title>Extensive metabolic versatility and redundancy in microbially diverse, dynamic hydrothermal sediments.</title>
        <authorList>
            <person name="Dombrowski N."/>
            <person name="Teske A."/>
            <person name="Baker B.J."/>
        </authorList>
    </citation>
    <scope>NUCLEOTIDE SEQUENCE [LARGE SCALE GENOMIC DNA]</scope>
    <source>
        <strain evidence="1">B79_G16</strain>
    </source>
</reference>
<name>A0A420ZCB8_UNCK3</name>
<accession>A0A420ZCB8</accession>
<evidence type="ECO:0000313" key="2">
    <source>
        <dbReference type="Proteomes" id="UP000281261"/>
    </source>
</evidence>
<evidence type="ECO:0000313" key="1">
    <source>
        <dbReference type="EMBL" id="RLC37093.1"/>
    </source>
</evidence>
<sequence length="462" mass="52908">MKISDVFNSTTLKGATALLAGINVASGAAPAFIGPLPLPNITKISVAASHKALKFRSKGPVFLAYQSGEYEGVAIRLTTQLTGPSKWLWYGAIWDIFLLQRAQVKRRGTLFQRSTPYGPVNYTLQNVNGVDKFVSTLTRLSERGPVGMRYMISTQGVSPIALKHALKGDITKLTRIVERGDNGKLKKETIKVIQEDIIYHMSLPFVSKDHVLMNAYIESIIEERDALTSDKIEVTLMIREFRKDIYEQLLADPSYVKGGGKISIIQNYKIYLLMNNLMSVGASSYEYNRLATMRRIDWVDLIWQDADDVRRLYMFWGSEPLEREVIDLEPKIDIYDPEEPDESDPIDVSQWYYFDFSKVNFPIDVSIDTRDFGGEKKYSLGFYLVDEHPRNQYGYYEKVTHLMCIVKDEDDNITDHFRVVDGIIYRIGDGNIQICFDQLELRYALEVHPRIGHTVTGRWTYQ</sequence>
<dbReference type="Proteomes" id="UP000281261">
    <property type="component" value="Unassembled WGS sequence"/>
</dbReference>
<gene>
    <name evidence="1" type="ORF">DRH29_03015</name>
</gene>
<protein>
    <submittedName>
        <fullName evidence="1">Uncharacterized protein</fullName>
    </submittedName>
</protein>
<dbReference type="AlphaFoldDB" id="A0A420ZCB8"/>
<dbReference type="EMBL" id="QMNG01000012">
    <property type="protein sequence ID" value="RLC37093.1"/>
    <property type="molecule type" value="Genomic_DNA"/>
</dbReference>
<organism evidence="1 2">
    <name type="scientific">candidate division Kazan bacterium</name>
    <dbReference type="NCBI Taxonomy" id="2202143"/>
    <lineage>
        <taxon>Bacteria</taxon>
        <taxon>Bacteria division Kazan-3B-28</taxon>
    </lineage>
</organism>
<proteinExistence type="predicted"/>
<comment type="caution">
    <text evidence="1">The sequence shown here is derived from an EMBL/GenBank/DDBJ whole genome shotgun (WGS) entry which is preliminary data.</text>
</comment>